<dbReference type="PROSITE" id="PS50093">
    <property type="entry name" value="PKD"/>
    <property type="match status" value="1"/>
</dbReference>
<name>A0ABT2DE70_9BURK</name>
<dbReference type="CDD" id="cd00146">
    <property type="entry name" value="PKD"/>
    <property type="match status" value="1"/>
</dbReference>
<dbReference type="InterPro" id="IPR000601">
    <property type="entry name" value="PKD_dom"/>
</dbReference>
<evidence type="ECO:0000259" key="2">
    <source>
        <dbReference type="PROSITE" id="PS50093"/>
    </source>
</evidence>
<dbReference type="InterPro" id="IPR014262">
    <property type="entry name" value="HAF_rpt"/>
</dbReference>
<keyword evidence="4" id="KW-1185">Reference proteome</keyword>
<dbReference type="Gene3D" id="2.60.40.10">
    <property type="entry name" value="Immunoglobulins"/>
    <property type="match status" value="1"/>
</dbReference>
<dbReference type="Proteomes" id="UP001206126">
    <property type="component" value="Unassembled WGS sequence"/>
</dbReference>
<comment type="caution">
    <text evidence="3">The sequence shown here is derived from an EMBL/GenBank/DDBJ whole genome shotgun (WGS) entry which is preliminary data.</text>
</comment>
<evidence type="ECO:0000313" key="3">
    <source>
        <dbReference type="EMBL" id="MCS0809622.1"/>
    </source>
</evidence>
<dbReference type="InterPro" id="IPR013783">
    <property type="entry name" value="Ig-like_fold"/>
</dbReference>
<dbReference type="Pfam" id="PF18911">
    <property type="entry name" value="PKD_4"/>
    <property type="match status" value="1"/>
</dbReference>
<accession>A0ABT2DE70</accession>
<dbReference type="RefSeq" id="WP_258823446.1">
    <property type="nucleotide sequence ID" value="NZ_JANUHB010000004.1"/>
</dbReference>
<dbReference type="SMART" id="SM00089">
    <property type="entry name" value="PKD"/>
    <property type="match status" value="1"/>
</dbReference>
<evidence type="ECO:0000256" key="1">
    <source>
        <dbReference type="SAM" id="SignalP"/>
    </source>
</evidence>
<sequence>MQTKLATNQARGQCWKLLLCPLIVLYAHGSPALADTPETARVGTTYTVIHLSPSSGGGAAINDKGQVTFNEELVRGVVRAKFYDGKRVHDIGTLGGPSSTASALNDHGQVTGTSTLDADGSIMHAYRWSLATGIVDLSRKGQGNSFGTDINNKGQVTGFADATGHGFFWTPQAGMLDIGAFGPGLISRPTAMNDAGTVVGAAESGTGGPNSTISFRWTRAEGIQGIGTLPSEFNFASDINAKGHIVGESPFPGTGLVDAHAYLWTRHGGLLDLGSGSNTGSVAYTLNDHDVVVGSTLTRFIGSIYGFVWTRATGLVEFKPPTPSGNSSANDVNNHGQVVGFIAPGNTDAHAFVWTRAEGVVDLNTRIVGAPAGLTLFSADAISDNGSILATSNAGLVLLVPRCGCTRRAPTVGAVTLNGSARASEQLSFSAAFKDIDVTDSHKATWSWGDGSKDVATISEKDGAGNASAQHAFAAPGIYTVTLTVTDSSGMSTTVQKKITIVGTGTYVAGEGWFMSPPGASRMAKKHGGIATFAVLSNAGNARGAAQANVEFTAAGISFRSQHIDAQSIRGGSVQYSGRGSVNGAGGYSFILHGVTGTSNGRIRVRIWHYAPGSKVEVVDYDNQLDSSASGTDLGGTLIGEGAITIHSN</sequence>
<keyword evidence="1" id="KW-0732">Signal</keyword>
<dbReference type="InterPro" id="IPR022409">
    <property type="entry name" value="PKD/Chitinase_dom"/>
</dbReference>
<reference evidence="3 4" key="1">
    <citation type="submission" date="2022-08" db="EMBL/GenBank/DDBJ databases">
        <title>Reclassification of Massilia species as members of the genera Telluria, Duganella, Pseudoduganella, Mokoshia gen. nov. and Zemynaea gen. nov. using orthogonal and non-orthogonal genome-based approaches.</title>
        <authorList>
            <person name="Bowman J.P."/>
        </authorList>
    </citation>
    <scope>NUCLEOTIDE SEQUENCE [LARGE SCALE GENOMIC DNA]</scope>
    <source>
        <strain evidence="3 4">JCM 31605</strain>
    </source>
</reference>
<feature type="signal peptide" evidence="1">
    <location>
        <begin position="1"/>
        <end position="34"/>
    </location>
</feature>
<evidence type="ECO:0000313" key="4">
    <source>
        <dbReference type="Proteomes" id="UP001206126"/>
    </source>
</evidence>
<gene>
    <name evidence="3" type="ORF">NX774_16990</name>
</gene>
<feature type="chain" id="PRO_5047254529" evidence="1">
    <location>
        <begin position="35"/>
        <end position="649"/>
    </location>
</feature>
<protein>
    <submittedName>
        <fullName evidence="3">PKD domain-containing protein</fullName>
    </submittedName>
</protein>
<dbReference type="InterPro" id="IPR035986">
    <property type="entry name" value="PKD_dom_sf"/>
</dbReference>
<dbReference type="EMBL" id="JANUHB010000004">
    <property type="protein sequence ID" value="MCS0809622.1"/>
    <property type="molecule type" value="Genomic_DNA"/>
</dbReference>
<dbReference type="NCBIfam" id="TIGR02913">
    <property type="entry name" value="HAF_rpt"/>
    <property type="match status" value="1"/>
</dbReference>
<dbReference type="SUPFAM" id="SSF49299">
    <property type="entry name" value="PKD domain"/>
    <property type="match status" value="1"/>
</dbReference>
<feature type="domain" description="PKD" evidence="2">
    <location>
        <begin position="445"/>
        <end position="501"/>
    </location>
</feature>
<organism evidence="3 4">
    <name type="scientific">Massilia agilis</name>
    <dbReference type="NCBI Taxonomy" id="1811226"/>
    <lineage>
        <taxon>Bacteria</taxon>
        <taxon>Pseudomonadati</taxon>
        <taxon>Pseudomonadota</taxon>
        <taxon>Betaproteobacteria</taxon>
        <taxon>Burkholderiales</taxon>
        <taxon>Oxalobacteraceae</taxon>
        <taxon>Telluria group</taxon>
        <taxon>Massilia</taxon>
    </lineage>
</organism>
<proteinExistence type="predicted"/>